<comment type="similarity">
    <text evidence="2 8">Belongs to the alanine or glycine:cation symporter (AGCS) (TC 2.A.25) family.</text>
</comment>
<dbReference type="PRINTS" id="PR00175">
    <property type="entry name" value="NAALASMPORT"/>
</dbReference>
<feature type="transmembrane region" description="Helical" evidence="8">
    <location>
        <begin position="20"/>
        <end position="45"/>
    </location>
</feature>
<evidence type="ECO:0000256" key="3">
    <source>
        <dbReference type="ARBA" id="ARBA00022448"/>
    </source>
</evidence>
<feature type="transmembrane region" description="Helical" evidence="8">
    <location>
        <begin position="257"/>
        <end position="281"/>
    </location>
</feature>
<accession>A0A219B349</accession>
<keyword evidence="8" id="KW-0769">Symport</keyword>
<name>A0A219B349_9SPHN</name>
<evidence type="ECO:0000256" key="6">
    <source>
        <dbReference type="ARBA" id="ARBA00022989"/>
    </source>
</evidence>
<keyword evidence="3 8" id="KW-0813">Transport</keyword>
<feature type="transmembrane region" description="Helical" evidence="8">
    <location>
        <begin position="321"/>
        <end position="341"/>
    </location>
</feature>
<gene>
    <name evidence="9" type="ORF">B5C34_01475</name>
</gene>
<dbReference type="PANTHER" id="PTHR30330:SF3">
    <property type="entry name" value="TRANSCRIPTIONAL REGULATOR, LRP FAMILY"/>
    <property type="match status" value="1"/>
</dbReference>
<dbReference type="AlphaFoldDB" id="A0A219B349"/>
<evidence type="ECO:0000256" key="4">
    <source>
        <dbReference type="ARBA" id="ARBA00022475"/>
    </source>
</evidence>
<keyword evidence="8" id="KW-0997">Cell inner membrane</keyword>
<feature type="transmembrane region" description="Helical" evidence="8">
    <location>
        <begin position="202"/>
        <end position="224"/>
    </location>
</feature>
<organism evidence="9 10">
    <name type="scientific">Pacificimonas flava</name>
    <dbReference type="NCBI Taxonomy" id="1234595"/>
    <lineage>
        <taxon>Bacteria</taxon>
        <taxon>Pseudomonadati</taxon>
        <taxon>Pseudomonadota</taxon>
        <taxon>Alphaproteobacteria</taxon>
        <taxon>Sphingomonadales</taxon>
        <taxon>Sphingosinicellaceae</taxon>
        <taxon>Pacificimonas</taxon>
    </lineage>
</organism>
<dbReference type="Gene3D" id="1.20.1740.10">
    <property type="entry name" value="Amino acid/polyamine transporter I"/>
    <property type="match status" value="1"/>
</dbReference>
<comment type="caution">
    <text evidence="9">The sequence shown here is derived from an EMBL/GenBank/DDBJ whole genome shotgun (WGS) entry which is preliminary data.</text>
</comment>
<evidence type="ECO:0000256" key="1">
    <source>
        <dbReference type="ARBA" id="ARBA00004651"/>
    </source>
</evidence>
<dbReference type="OrthoDB" id="9806926at2"/>
<dbReference type="GO" id="GO:0005886">
    <property type="term" value="C:plasma membrane"/>
    <property type="evidence" value="ECO:0007669"/>
    <property type="project" value="UniProtKB-SubCell"/>
</dbReference>
<dbReference type="PANTHER" id="PTHR30330">
    <property type="entry name" value="AGSS FAMILY TRANSPORTER, SODIUM-ALANINE"/>
    <property type="match status" value="1"/>
</dbReference>
<keyword evidence="10" id="KW-1185">Reference proteome</keyword>
<dbReference type="STRING" id="1234595.C725_1049"/>
<dbReference type="NCBIfam" id="TIGR00835">
    <property type="entry name" value="agcS"/>
    <property type="match status" value="1"/>
</dbReference>
<dbReference type="GO" id="GO:0005283">
    <property type="term" value="F:amino acid:sodium symporter activity"/>
    <property type="evidence" value="ECO:0007669"/>
    <property type="project" value="InterPro"/>
</dbReference>
<sequence length="479" mass="50431">MVETLTDGIGALSAGVFSQVAIFGTDIELVVLLLAGAMLFFTVWLGAPQLRGIGIGLRLLRGKHDDPTAPGEVSQLQALSTALSGTVGLGNIAGVGIAIAMGGPGAAFWMFVIGFFAMALKCAEVTLGLKYREFGPDGSVRGGPMYMLKNGLKEIGLPRLGLVLGTLYAIFAMGGALPLIQVNQSFEQVAAVGGFAINPQNGFFYGLALAVLIGLVIIGGVRSIARVTGKVVPFMCALYLGATIVILFANAPAIPEAFSLIVTRAFSADALAGGVVGTFVVGMRRAVFSCEAGVGTAVIAHSAAKTHHPASEGMVALLEPMFDTMIVCMATALMIVVTGVYDDGYENIAMTSAAFASVIDWFPYVLLLAVVLFAYSTLIAWGYYFMTAWGFLFGHGRKRDWAAKIFYCLLMPLGSVLAADAVVELIDSLFFLMVLPNVAGCLILAPRVRREVNNFLAGVKAGTIYAKDVEDETALPRHD</sequence>
<feature type="transmembrane region" description="Helical" evidence="8">
    <location>
        <begin position="160"/>
        <end position="182"/>
    </location>
</feature>
<proteinExistence type="inferred from homology"/>
<evidence type="ECO:0000313" key="9">
    <source>
        <dbReference type="EMBL" id="OWV32249.1"/>
    </source>
</evidence>
<keyword evidence="4" id="KW-1003">Cell membrane</keyword>
<dbReference type="InterPro" id="IPR001463">
    <property type="entry name" value="Na/Ala_symport"/>
</dbReference>
<protein>
    <submittedName>
        <fullName evidence="9">Alanine glycine permease</fullName>
    </submittedName>
</protein>
<keyword evidence="5 8" id="KW-0812">Transmembrane</keyword>
<feature type="transmembrane region" description="Helical" evidence="8">
    <location>
        <begin position="231"/>
        <end position="251"/>
    </location>
</feature>
<reference evidence="10" key="1">
    <citation type="submission" date="2017-05" db="EMBL/GenBank/DDBJ databases">
        <authorList>
            <person name="Lin X."/>
        </authorList>
    </citation>
    <scope>NUCLEOTIDE SEQUENCE [LARGE SCALE GENOMIC DNA]</scope>
    <source>
        <strain evidence="10">JLT2012</strain>
    </source>
</reference>
<comment type="subcellular location">
    <subcellularLocation>
        <location evidence="8">Cell inner membrane</location>
        <topology evidence="8">Multi-pass membrane protein</topology>
    </subcellularLocation>
    <subcellularLocation>
        <location evidence="1">Cell membrane</location>
        <topology evidence="1">Multi-pass membrane protein</topology>
    </subcellularLocation>
</comment>
<dbReference type="Pfam" id="PF01235">
    <property type="entry name" value="Na_Ala_symp"/>
    <property type="match status" value="1"/>
</dbReference>
<keyword evidence="7 8" id="KW-0472">Membrane</keyword>
<evidence type="ECO:0000256" key="7">
    <source>
        <dbReference type="ARBA" id="ARBA00023136"/>
    </source>
</evidence>
<evidence type="ECO:0000256" key="8">
    <source>
        <dbReference type="RuleBase" id="RU363064"/>
    </source>
</evidence>
<dbReference type="EMBL" id="NFZT01000001">
    <property type="protein sequence ID" value="OWV32249.1"/>
    <property type="molecule type" value="Genomic_DNA"/>
</dbReference>
<evidence type="ECO:0000313" key="10">
    <source>
        <dbReference type="Proteomes" id="UP000198462"/>
    </source>
</evidence>
<evidence type="ECO:0000256" key="2">
    <source>
        <dbReference type="ARBA" id="ARBA00009261"/>
    </source>
</evidence>
<keyword evidence="6 8" id="KW-1133">Transmembrane helix</keyword>
<feature type="transmembrane region" description="Helical" evidence="8">
    <location>
        <begin position="429"/>
        <end position="445"/>
    </location>
</feature>
<feature type="transmembrane region" description="Helical" evidence="8">
    <location>
        <begin position="405"/>
        <end position="423"/>
    </location>
</feature>
<feature type="transmembrane region" description="Helical" evidence="8">
    <location>
        <begin position="361"/>
        <end position="384"/>
    </location>
</feature>
<dbReference type="RefSeq" id="WP_088711048.1">
    <property type="nucleotide sequence ID" value="NZ_NFZT01000001.1"/>
</dbReference>
<evidence type="ECO:0000256" key="5">
    <source>
        <dbReference type="ARBA" id="ARBA00022692"/>
    </source>
</evidence>
<dbReference type="Proteomes" id="UP000198462">
    <property type="component" value="Unassembled WGS sequence"/>
</dbReference>